<dbReference type="SMART" id="SM00530">
    <property type="entry name" value="HTH_XRE"/>
    <property type="match status" value="1"/>
</dbReference>
<dbReference type="CDD" id="cd00093">
    <property type="entry name" value="HTH_XRE"/>
    <property type="match status" value="1"/>
</dbReference>
<dbReference type="InterPro" id="IPR001387">
    <property type="entry name" value="Cro/C1-type_HTH"/>
</dbReference>
<evidence type="ECO:0000313" key="4">
    <source>
        <dbReference type="Proteomes" id="UP000254065"/>
    </source>
</evidence>
<dbReference type="Gene3D" id="1.10.260.40">
    <property type="entry name" value="lambda repressor-like DNA-binding domains"/>
    <property type="match status" value="1"/>
</dbReference>
<dbReference type="SUPFAM" id="SSF47413">
    <property type="entry name" value="lambda repressor-like DNA-binding domains"/>
    <property type="match status" value="1"/>
</dbReference>
<dbReference type="PANTHER" id="PTHR46558:SF11">
    <property type="entry name" value="HTH-TYPE TRANSCRIPTIONAL REGULATOR XRE"/>
    <property type="match status" value="1"/>
</dbReference>
<dbReference type="PROSITE" id="PS50943">
    <property type="entry name" value="HTH_CROC1"/>
    <property type="match status" value="1"/>
</dbReference>
<dbReference type="InterPro" id="IPR010982">
    <property type="entry name" value="Lambda_DNA-bd_dom_sf"/>
</dbReference>
<dbReference type="PANTHER" id="PTHR46558">
    <property type="entry name" value="TRACRIPTIONAL REGULATORY PROTEIN-RELATED-RELATED"/>
    <property type="match status" value="1"/>
</dbReference>
<dbReference type="Pfam" id="PF01381">
    <property type="entry name" value="HTH_3"/>
    <property type="match status" value="1"/>
</dbReference>
<organism evidence="3 4">
    <name type="scientific">Moraxella caprae</name>
    <dbReference type="NCBI Taxonomy" id="90240"/>
    <lineage>
        <taxon>Bacteria</taxon>
        <taxon>Pseudomonadati</taxon>
        <taxon>Pseudomonadota</taxon>
        <taxon>Gammaproteobacteria</taxon>
        <taxon>Moraxellales</taxon>
        <taxon>Moraxellaceae</taxon>
        <taxon>Moraxella</taxon>
    </lineage>
</organism>
<reference evidence="3 4" key="1">
    <citation type="submission" date="2018-06" db="EMBL/GenBank/DDBJ databases">
        <authorList>
            <consortium name="Pathogen Informatics"/>
            <person name="Doyle S."/>
        </authorList>
    </citation>
    <scope>NUCLEOTIDE SEQUENCE [LARGE SCALE GENOMIC DNA]</scope>
    <source>
        <strain evidence="3 4">NCTC12877</strain>
    </source>
</reference>
<evidence type="ECO:0000256" key="1">
    <source>
        <dbReference type="ARBA" id="ARBA00023125"/>
    </source>
</evidence>
<dbReference type="GO" id="GO:0003677">
    <property type="term" value="F:DNA binding"/>
    <property type="evidence" value="ECO:0007669"/>
    <property type="project" value="UniProtKB-KW"/>
</dbReference>
<gene>
    <name evidence="3" type="ORF">NCTC12877_02311</name>
</gene>
<dbReference type="AlphaFoldDB" id="A0A378R1U6"/>
<dbReference type="Proteomes" id="UP000254065">
    <property type="component" value="Unassembled WGS sequence"/>
</dbReference>
<evidence type="ECO:0000313" key="3">
    <source>
        <dbReference type="EMBL" id="STZ09296.1"/>
    </source>
</evidence>
<proteinExistence type="predicted"/>
<feature type="domain" description="HTH cro/C1-type" evidence="2">
    <location>
        <begin position="6"/>
        <end position="46"/>
    </location>
</feature>
<evidence type="ECO:0000259" key="2">
    <source>
        <dbReference type="PROSITE" id="PS50943"/>
    </source>
</evidence>
<dbReference type="EMBL" id="UGQB01000004">
    <property type="protein sequence ID" value="STZ09296.1"/>
    <property type="molecule type" value="Genomic_DNA"/>
</dbReference>
<keyword evidence="1" id="KW-0238">DNA-binding</keyword>
<dbReference type="STRING" id="1122244.GCA_000426885_02256"/>
<keyword evidence="4" id="KW-1185">Reference proteome</keyword>
<sequence length="117" mass="13517">MFGTRLKEERARLNLTQPQFAEKIGVSKRTVVDWEQEKSSPTIKQLGLMIEMGMEAYYLLNDFRIGRTIGDLKQLPAYQEALGEQMTTQNADERELLTRFRQASAETRAFIMKGLEL</sequence>
<name>A0A378R1U6_9GAMM</name>
<accession>A0A378R1U6</accession>
<protein>
    <submittedName>
        <fullName evidence="3">Transcriptional repressor DicA</fullName>
    </submittedName>
</protein>